<evidence type="ECO:0000313" key="3">
    <source>
        <dbReference type="Proteomes" id="UP000030746"/>
    </source>
</evidence>
<organism evidence="2 3">
    <name type="scientific">Lottia gigantea</name>
    <name type="common">Giant owl limpet</name>
    <dbReference type="NCBI Taxonomy" id="225164"/>
    <lineage>
        <taxon>Eukaryota</taxon>
        <taxon>Metazoa</taxon>
        <taxon>Spiralia</taxon>
        <taxon>Lophotrochozoa</taxon>
        <taxon>Mollusca</taxon>
        <taxon>Gastropoda</taxon>
        <taxon>Patellogastropoda</taxon>
        <taxon>Lottioidea</taxon>
        <taxon>Lottiidae</taxon>
        <taxon>Lottia</taxon>
    </lineage>
</organism>
<evidence type="ECO:0008006" key="4">
    <source>
        <dbReference type="Google" id="ProtNLM"/>
    </source>
</evidence>
<proteinExistence type="predicted"/>
<feature type="signal peptide" evidence="1">
    <location>
        <begin position="1"/>
        <end position="23"/>
    </location>
</feature>
<dbReference type="Proteomes" id="UP000030746">
    <property type="component" value="Unassembled WGS sequence"/>
</dbReference>
<dbReference type="HOGENOM" id="CLU_1798617_0_0_1"/>
<evidence type="ECO:0000256" key="1">
    <source>
        <dbReference type="SAM" id="SignalP"/>
    </source>
</evidence>
<feature type="chain" id="PRO_5004719945" description="Protein quiver" evidence="1">
    <location>
        <begin position="24"/>
        <end position="144"/>
    </location>
</feature>
<dbReference type="CTD" id="20237166"/>
<dbReference type="RefSeq" id="XP_009046525.1">
    <property type="nucleotide sequence ID" value="XM_009048277.1"/>
</dbReference>
<dbReference type="KEGG" id="lgi:LOTGIDRAFT_157016"/>
<evidence type="ECO:0000313" key="2">
    <source>
        <dbReference type="EMBL" id="ESP03055.1"/>
    </source>
</evidence>
<protein>
    <recommendedName>
        <fullName evidence="4">Protein quiver</fullName>
    </recommendedName>
</protein>
<gene>
    <name evidence="2" type="ORF">LOTGIDRAFT_157016</name>
</gene>
<dbReference type="GeneID" id="20237166"/>
<sequence length="144" mass="16243">MESLPKTWTKILLLCAVFTVSQSVERYVCRTCQYQSNMKDTSCIYEAENMTEIQNNVKCPGLCLIQSRWDKETMLPTFLLRGCSNLPRETEDVCNEDVLGYECLSQCSGHYCNVDLGLTPGGSQRAASRNLVVAMTFGFIFLVK</sequence>
<name>V4CL96_LOTGI</name>
<reference evidence="2 3" key="1">
    <citation type="journal article" date="2013" name="Nature">
        <title>Insights into bilaterian evolution from three spiralian genomes.</title>
        <authorList>
            <person name="Simakov O."/>
            <person name="Marletaz F."/>
            <person name="Cho S.J."/>
            <person name="Edsinger-Gonzales E."/>
            <person name="Havlak P."/>
            <person name="Hellsten U."/>
            <person name="Kuo D.H."/>
            <person name="Larsson T."/>
            <person name="Lv J."/>
            <person name="Arendt D."/>
            <person name="Savage R."/>
            <person name="Osoegawa K."/>
            <person name="de Jong P."/>
            <person name="Grimwood J."/>
            <person name="Chapman J.A."/>
            <person name="Shapiro H."/>
            <person name="Aerts A."/>
            <person name="Otillar R.P."/>
            <person name="Terry A.Y."/>
            <person name="Boore J.L."/>
            <person name="Grigoriev I.V."/>
            <person name="Lindberg D.R."/>
            <person name="Seaver E.C."/>
            <person name="Weisblat D.A."/>
            <person name="Putnam N.H."/>
            <person name="Rokhsar D.S."/>
        </authorList>
    </citation>
    <scope>NUCLEOTIDE SEQUENCE [LARGE SCALE GENOMIC DNA]</scope>
</reference>
<keyword evidence="3" id="KW-1185">Reference proteome</keyword>
<accession>V4CL96</accession>
<keyword evidence="1" id="KW-0732">Signal</keyword>
<dbReference type="AlphaFoldDB" id="V4CL96"/>
<dbReference type="OrthoDB" id="6041233at2759"/>
<dbReference type="EMBL" id="KB200129">
    <property type="protein sequence ID" value="ESP03055.1"/>
    <property type="molecule type" value="Genomic_DNA"/>
</dbReference>
<dbReference type="OMA" id="PEDYCEE"/>